<dbReference type="InterPro" id="IPR050749">
    <property type="entry name" value="Glycosyl_Hydrolase_47"/>
</dbReference>
<dbReference type="GO" id="GO:0004571">
    <property type="term" value="F:mannosyl-oligosaccharide 1,2-alpha-mannosidase activity"/>
    <property type="evidence" value="ECO:0007669"/>
    <property type="project" value="InterPro"/>
</dbReference>
<evidence type="ECO:0000256" key="6">
    <source>
        <dbReference type="PIRSR" id="PIRSR601382-1"/>
    </source>
</evidence>
<dbReference type="GO" id="GO:0005783">
    <property type="term" value="C:endoplasmic reticulum"/>
    <property type="evidence" value="ECO:0007669"/>
    <property type="project" value="TreeGrafter"/>
</dbReference>
<sequence>MAYEQPDTPPSRSMPLSKYDPESGLPGLPGASPTRIMRRYVARRGRLIVGLVTIVVVAIYYLDLGPPGRVMRPPSWSQDTGGREELQGLEGIWEDEPPEEPQGTAPRDRPGDPLPRAQTSIGLVPPEKMDQIYYVVPDEPKPAVGAKTLPSEGSFAARWSAPDTWEARPAGTVKKVQWGGFEEGKKWETAPQRQVRMERREAVRRGFAHAWQAYKDHAWGHDEVKPVSRQPSDPFNNWGASIIDTLDTILLMGFNDEYNLCRPHINQLNFHWVNGRDWAEGYVSPNHGTKADQTDDDNDDDDSDASGGSEKERLPLAISRDRTTGLAVFETGIRYLGGMLGAYDLSGDELLVDRAVELAEILSKAFNTDSGLPVGRIDPGSDSLLRLGQVSIAEVGSMTLELVRLSQVTGDRKWFDFAQRAMDYIEQRVIPRGTYEPLIPLWFMPDQALETPMNGVLAFGGLADSYYEYLIKAYKLLGGSSAAEQYSRIYERSIDRARKTIYLDIDVVPGRDLLAIGKLENGRLIPEIEHLTCFAGAMLGLGARLLDRKTDLRDAERFTQSCYWLSAATPTGLQPEVVEFFDMENPAINGGSMYENITLEEGFPHHPFHGRIDVDEEIEAKRVNRDRNDVLRWAGDGTPVEPDDGGRTEEGPVEYYSRLRGSPPGARKVVGRGINRPETIESIFYMFRLTGDRKWQEKGWKMFVSWMEVAKVPGGISSVHDVTRDDYVYSDNMESFAFAETFKYHFLLQSDPDVLSLDDYVLNTEAHPLLTNPDMVPGSSGLWNPIRNQHLGSRGAGTDAQKWVRLGVLDALARPRRPVAQGGGKGMGGGGGRPGVRPQPPMPAVPAGAGVAAAAQKGGGQGEGKAQVKPRPKPKPKEKETEPIELVDLNEEDDY</sequence>
<dbReference type="SUPFAM" id="SSF48225">
    <property type="entry name" value="Seven-hairpin glycosidases"/>
    <property type="match status" value="1"/>
</dbReference>
<evidence type="ECO:0000256" key="4">
    <source>
        <dbReference type="ARBA" id="ARBA00022801"/>
    </source>
</evidence>
<feature type="active site" evidence="6">
    <location>
        <position position="464"/>
    </location>
</feature>
<feature type="binding site" evidence="7">
    <location>
        <position position="764"/>
    </location>
    <ligand>
        <name>Ca(2+)</name>
        <dbReference type="ChEBI" id="CHEBI:29108"/>
    </ligand>
</feature>
<accession>A0A427YRN2</accession>
<dbReference type="InterPro" id="IPR012341">
    <property type="entry name" value="6hp_glycosidase-like_sf"/>
</dbReference>
<keyword evidence="11" id="KW-0812">Transmembrane</keyword>
<dbReference type="EMBL" id="RSCD01000003">
    <property type="protein sequence ID" value="RSH93732.1"/>
    <property type="molecule type" value="Genomic_DNA"/>
</dbReference>
<reference evidence="12 13" key="1">
    <citation type="submission" date="2018-11" db="EMBL/GenBank/DDBJ databases">
        <title>Genome sequence of Saitozyma podzolica DSM 27192.</title>
        <authorList>
            <person name="Aliyu H."/>
            <person name="Gorte O."/>
            <person name="Ochsenreither K."/>
        </authorList>
    </citation>
    <scope>NUCLEOTIDE SEQUENCE [LARGE SCALE GENOMIC DNA]</scope>
    <source>
        <strain evidence="12 13">DSM 27192</strain>
    </source>
</reference>
<proteinExistence type="inferred from homology"/>
<organism evidence="12 13">
    <name type="scientific">Saitozyma podzolica</name>
    <dbReference type="NCBI Taxonomy" id="1890683"/>
    <lineage>
        <taxon>Eukaryota</taxon>
        <taxon>Fungi</taxon>
        <taxon>Dikarya</taxon>
        <taxon>Basidiomycota</taxon>
        <taxon>Agaricomycotina</taxon>
        <taxon>Tremellomycetes</taxon>
        <taxon>Tremellales</taxon>
        <taxon>Trimorphomycetaceae</taxon>
        <taxon>Saitozyma</taxon>
    </lineage>
</organism>
<dbReference type="Proteomes" id="UP000279259">
    <property type="component" value="Unassembled WGS sequence"/>
</dbReference>
<feature type="active site" description="Proton donor" evidence="6">
    <location>
        <position position="576"/>
    </location>
</feature>
<keyword evidence="5 8" id="KW-1015">Disulfide bond</keyword>
<feature type="compositionally biased region" description="Gly residues" evidence="10">
    <location>
        <begin position="821"/>
        <end position="834"/>
    </location>
</feature>
<dbReference type="InterPro" id="IPR036026">
    <property type="entry name" value="Seven-hairpin_glycosidases"/>
</dbReference>
<evidence type="ECO:0000256" key="8">
    <source>
        <dbReference type="PIRSR" id="PIRSR601382-3"/>
    </source>
</evidence>
<feature type="transmembrane region" description="Helical" evidence="11">
    <location>
        <begin position="45"/>
        <end position="62"/>
    </location>
</feature>
<dbReference type="PANTHER" id="PTHR11742:SF103">
    <property type="entry name" value="ENDOPLASMIC RETICULUM MANNOSIDASE MNL2-RELATED"/>
    <property type="match status" value="1"/>
</dbReference>
<keyword evidence="9" id="KW-0326">Glycosidase</keyword>
<feature type="region of interest" description="Disordered" evidence="10">
    <location>
        <begin position="815"/>
        <end position="895"/>
    </location>
</feature>
<feature type="compositionally biased region" description="Acidic residues" evidence="10">
    <location>
        <begin position="883"/>
        <end position="895"/>
    </location>
</feature>
<name>A0A427YRN2_9TREE</name>
<feature type="compositionally biased region" description="Low complexity" evidence="10">
    <location>
        <begin position="845"/>
        <end position="856"/>
    </location>
</feature>
<feature type="region of interest" description="Disordered" evidence="10">
    <location>
        <begin position="91"/>
        <end position="121"/>
    </location>
</feature>
<dbReference type="Pfam" id="PF01532">
    <property type="entry name" value="Glyco_hydro_47"/>
    <property type="match status" value="2"/>
</dbReference>
<feature type="region of interest" description="Disordered" evidence="10">
    <location>
        <begin position="283"/>
        <end position="316"/>
    </location>
</feature>
<feature type="compositionally biased region" description="Acidic residues" evidence="10">
    <location>
        <begin position="294"/>
        <end position="304"/>
    </location>
</feature>
<feature type="active site" description="Proton donor" evidence="6">
    <location>
        <position position="330"/>
    </location>
</feature>
<evidence type="ECO:0000256" key="1">
    <source>
        <dbReference type="ARBA" id="ARBA00001913"/>
    </source>
</evidence>
<evidence type="ECO:0000256" key="7">
    <source>
        <dbReference type="PIRSR" id="PIRSR601382-2"/>
    </source>
</evidence>
<gene>
    <name evidence="12" type="ORF">EHS25_006380</name>
</gene>
<dbReference type="GO" id="GO:0016020">
    <property type="term" value="C:membrane"/>
    <property type="evidence" value="ECO:0007669"/>
    <property type="project" value="InterPro"/>
</dbReference>
<dbReference type="GO" id="GO:0005975">
    <property type="term" value="P:carbohydrate metabolic process"/>
    <property type="evidence" value="ECO:0007669"/>
    <property type="project" value="InterPro"/>
</dbReference>
<keyword evidence="4 9" id="KW-0378">Hydrolase</keyword>
<evidence type="ECO:0000256" key="5">
    <source>
        <dbReference type="ARBA" id="ARBA00023157"/>
    </source>
</evidence>
<feature type="active site" evidence="6">
    <location>
        <position position="678"/>
    </location>
</feature>
<keyword evidence="7" id="KW-0106">Calcium</keyword>
<evidence type="ECO:0000313" key="12">
    <source>
        <dbReference type="EMBL" id="RSH93732.1"/>
    </source>
</evidence>
<comment type="cofactor">
    <cofactor evidence="1 7">
        <name>Ca(2+)</name>
        <dbReference type="ChEBI" id="CHEBI:29108"/>
    </cofactor>
</comment>
<keyword evidence="11" id="KW-1133">Transmembrane helix</keyword>
<dbReference type="InterPro" id="IPR001382">
    <property type="entry name" value="Glyco_hydro_47"/>
</dbReference>
<evidence type="ECO:0000256" key="9">
    <source>
        <dbReference type="RuleBase" id="RU361193"/>
    </source>
</evidence>
<keyword evidence="7" id="KW-0479">Metal-binding</keyword>
<evidence type="ECO:0000256" key="10">
    <source>
        <dbReference type="SAM" id="MobiDB-lite"/>
    </source>
</evidence>
<dbReference type="EC" id="3.2.1.-" evidence="9"/>
<dbReference type="GO" id="GO:0036503">
    <property type="term" value="P:ERAD pathway"/>
    <property type="evidence" value="ECO:0007669"/>
    <property type="project" value="UniProtKB-ARBA"/>
</dbReference>
<feature type="disulfide bond" evidence="8">
    <location>
        <begin position="533"/>
        <end position="562"/>
    </location>
</feature>
<evidence type="ECO:0000256" key="11">
    <source>
        <dbReference type="SAM" id="Phobius"/>
    </source>
</evidence>
<dbReference type="GO" id="GO:0005509">
    <property type="term" value="F:calcium ion binding"/>
    <property type="evidence" value="ECO:0007669"/>
    <property type="project" value="InterPro"/>
</dbReference>
<dbReference type="Gene3D" id="1.50.10.10">
    <property type="match status" value="1"/>
</dbReference>
<dbReference type="AlphaFoldDB" id="A0A427YRN2"/>
<evidence type="ECO:0000313" key="13">
    <source>
        <dbReference type="Proteomes" id="UP000279259"/>
    </source>
</evidence>
<dbReference type="PRINTS" id="PR00747">
    <property type="entry name" value="GLYHDRLASE47"/>
</dbReference>
<keyword evidence="11" id="KW-0472">Membrane</keyword>
<dbReference type="STRING" id="1890683.A0A427YRN2"/>
<evidence type="ECO:0000256" key="3">
    <source>
        <dbReference type="ARBA" id="ARBA00007658"/>
    </source>
</evidence>
<keyword evidence="13" id="KW-1185">Reference proteome</keyword>
<comment type="pathway">
    <text evidence="2">Protein modification; protein glycosylation.</text>
</comment>
<comment type="caution">
    <text evidence="12">The sequence shown here is derived from an EMBL/GenBank/DDBJ whole genome shotgun (WGS) entry which is preliminary data.</text>
</comment>
<feature type="region of interest" description="Disordered" evidence="10">
    <location>
        <begin position="1"/>
        <end position="33"/>
    </location>
</feature>
<evidence type="ECO:0000256" key="2">
    <source>
        <dbReference type="ARBA" id="ARBA00004922"/>
    </source>
</evidence>
<dbReference type="PANTHER" id="PTHR11742">
    <property type="entry name" value="MANNOSYL-OLIGOSACCHARIDE ALPHA-1,2-MANNOSIDASE-RELATED"/>
    <property type="match status" value="1"/>
</dbReference>
<comment type="similarity">
    <text evidence="3 9">Belongs to the glycosyl hydrolase 47 family.</text>
</comment>
<protein>
    <recommendedName>
        <fullName evidence="9">alpha-1,2-Mannosidase</fullName>
        <ecNumber evidence="9">3.2.1.-</ecNumber>
    </recommendedName>
</protein>
<dbReference type="OrthoDB" id="8118055at2759"/>